<keyword evidence="11" id="KW-1185">Reference proteome</keyword>
<dbReference type="Pfam" id="PF05504">
    <property type="entry name" value="Spore_GerAC"/>
    <property type="match status" value="1"/>
</dbReference>
<dbReference type="GO" id="GO:0009847">
    <property type="term" value="P:spore germination"/>
    <property type="evidence" value="ECO:0007669"/>
    <property type="project" value="InterPro"/>
</dbReference>
<dbReference type="RefSeq" id="WP_150458000.1">
    <property type="nucleotide sequence ID" value="NZ_VYKK01000012.1"/>
</dbReference>
<evidence type="ECO:0000259" key="9">
    <source>
        <dbReference type="Pfam" id="PF25198"/>
    </source>
</evidence>
<dbReference type="InterPro" id="IPR008844">
    <property type="entry name" value="Spore_GerAC-like"/>
</dbReference>
<evidence type="ECO:0000259" key="8">
    <source>
        <dbReference type="Pfam" id="PF05504"/>
    </source>
</evidence>
<evidence type="ECO:0000313" key="11">
    <source>
        <dbReference type="Proteomes" id="UP000367750"/>
    </source>
</evidence>
<feature type="domain" description="Spore germination protein N-terminal" evidence="9">
    <location>
        <begin position="41"/>
        <end position="219"/>
    </location>
</feature>
<evidence type="ECO:0000256" key="6">
    <source>
        <dbReference type="ARBA" id="ARBA00023139"/>
    </source>
</evidence>
<keyword evidence="6" id="KW-0564">Palmitate</keyword>
<dbReference type="Pfam" id="PF25198">
    <property type="entry name" value="Spore_GerAC_N"/>
    <property type="match status" value="1"/>
</dbReference>
<sequence>MRSTDRTGTEAGGREPSAVLRAGVRLGLALLLLTPLGGCWDDRELSELGIASGSAYDWENNQFVGTYQIINPSSGASGTGGSGAGSSSSPPFVTFRVSGPTIMEAMEKTNLTSTRQLFLSHSRVVILSNKLAQEKGIAQLVDLFLRKPDARETVYVFITDGEAGRILDQLMQLSKNQGAGIQLMIEQESKLASYYPGIRMFELAMALFSDSNCAAVPEILLSGGKKMDKTDEVSQTDLPSRLTFGRLAILKKDRFIGWLSQPEALGLSFLRNRVQMTNISFPSLPDLPNDDSSFSIQHSTTTVHPVWDKDHYVMNVSIKAGGYLSEIGSDVNLGKERSIARMEQAIEANVLKIVQRSWRSVHRMNADVTEFATLIHREDPRRWKQIKAEGRWEDVFRDIELRLKVTMKIERIGLSNKSFKAVENQD</sequence>
<dbReference type="InterPro" id="IPR046953">
    <property type="entry name" value="Spore_GerAC-like_C"/>
</dbReference>
<name>A0A5J5G9I9_9BACL</name>
<evidence type="ECO:0000256" key="4">
    <source>
        <dbReference type="ARBA" id="ARBA00022729"/>
    </source>
</evidence>
<comment type="subcellular location">
    <subcellularLocation>
        <location evidence="1">Membrane</location>
        <topology evidence="1">Lipid-anchor</topology>
    </subcellularLocation>
</comment>
<feature type="domain" description="Spore germination GerAC-like C-terminal" evidence="8">
    <location>
        <begin position="247"/>
        <end position="413"/>
    </location>
</feature>
<dbReference type="InterPro" id="IPR038501">
    <property type="entry name" value="Spore_GerAC_C_sf"/>
</dbReference>
<dbReference type="PANTHER" id="PTHR35789">
    <property type="entry name" value="SPORE GERMINATION PROTEIN B3"/>
    <property type="match status" value="1"/>
</dbReference>
<evidence type="ECO:0000313" key="10">
    <source>
        <dbReference type="EMBL" id="KAA9004849.1"/>
    </source>
</evidence>
<dbReference type="Proteomes" id="UP000367750">
    <property type="component" value="Unassembled WGS sequence"/>
</dbReference>
<dbReference type="PANTHER" id="PTHR35789:SF1">
    <property type="entry name" value="SPORE GERMINATION PROTEIN B3"/>
    <property type="match status" value="1"/>
</dbReference>
<dbReference type="NCBIfam" id="TIGR02887">
    <property type="entry name" value="spore_ger_x_C"/>
    <property type="match status" value="1"/>
</dbReference>
<evidence type="ECO:0000256" key="7">
    <source>
        <dbReference type="ARBA" id="ARBA00023288"/>
    </source>
</evidence>
<accession>A0A5J5G9I9</accession>
<organism evidence="10 11">
    <name type="scientific">Paenibacillus spiritus</name>
    <dbReference type="NCBI Taxonomy" id="2496557"/>
    <lineage>
        <taxon>Bacteria</taxon>
        <taxon>Bacillati</taxon>
        <taxon>Bacillota</taxon>
        <taxon>Bacilli</taxon>
        <taxon>Bacillales</taxon>
        <taxon>Paenibacillaceae</taxon>
        <taxon>Paenibacillus</taxon>
    </lineage>
</organism>
<dbReference type="AlphaFoldDB" id="A0A5J5G9I9"/>
<evidence type="ECO:0000256" key="5">
    <source>
        <dbReference type="ARBA" id="ARBA00023136"/>
    </source>
</evidence>
<dbReference type="GO" id="GO:0016020">
    <property type="term" value="C:membrane"/>
    <property type="evidence" value="ECO:0007669"/>
    <property type="project" value="UniProtKB-SubCell"/>
</dbReference>
<dbReference type="OrthoDB" id="9816067at2"/>
<keyword evidence="5" id="KW-0472">Membrane</keyword>
<keyword evidence="4" id="KW-0732">Signal</keyword>
<evidence type="ECO:0000256" key="3">
    <source>
        <dbReference type="ARBA" id="ARBA00022544"/>
    </source>
</evidence>
<keyword evidence="7" id="KW-0449">Lipoprotein</keyword>
<protein>
    <submittedName>
        <fullName evidence="10">Ger(X)C family spore germination protein</fullName>
    </submittedName>
</protein>
<proteinExistence type="inferred from homology"/>
<dbReference type="InterPro" id="IPR057336">
    <property type="entry name" value="GerAC_N"/>
</dbReference>
<evidence type="ECO:0000256" key="1">
    <source>
        <dbReference type="ARBA" id="ARBA00004635"/>
    </source>
</evidence>
<comment type="caution">
    <text evidence="10">The sequence shown here is derived from an EMBL/GenBank/DDBJ whole genome shotgun (WGS) entry which is preliminary data.</text>
</comment>
<gene>
    <name evidence="10" type="ORF">F4V43_09450</name>
</gene>
<dbReference type="EMBL" id="VYKK01000012">
    <property type="protein sequence ID" value="KAA9004849.1"/>
    <property type="molecule type" value="Genomic_DNA"/>
</dbReference>
<evidence type="ECO:0000256" key="2">
    <source>
        <dbReference type="ARBA" id="ARBA00007886"/>
    </source>
</evidence>
<keyword evidence="3" id="KW-0309">Germination</keyword>
<comment type="similarity">
    <text evidence="2">Belongs to the GerABKC lipoprotein family.</text>
</comment>
<reference evidence="10 11" key="1">
    <citation type="submission" date="2019-09" db="EMBL/GenBank/DDBJ databases">
        <title>Bacillus ochoae sp. nov., Paenibacillus whitsoniae sp. nov., Paenibacillus spiritus sp. nov. Isolated from the Mars Exploration Rover during spacecraft assembly.</title>
        <authorList>
            <person name="Seuylemezian A."/>
            <person name="Vaishampayan P."/>
        </authorList>
    </citation>
    <scope>NUCLEOTIDE SEQUENCE [LARGE SCALE GENOMIC DNA]</scope>
    <source>
        <strain evidence="10 11">MER_111</strain>
    </source>
</reference>
<dbReference type="Gene3D" id="3.30.300.210">
    <property type="entry name" value="Nutrient germinant receptor protein C, domain 3"/>
    <property type="match status" value="1"/>
</dbReference>